<proteinExistence type="predicted"/>
<reference evidence="4 5" key="1">
    <citation type="submission" date="2014-07" db="EMBL/GenBank/DDBJ databases">
        <title>Whole Genome Sequence of the Amycolatopsis methanolica 239.</title>
        <authorList>
            <person name="Tang B."/>
        </authorList>
    </citation>
    <scope>NUCLEOTIDE SEQUENCE [LARGE SCALE GENOMIC DNA]</scope>
    <source>
        <strain evidence="4 5">239</strain>
    </source>
</reference>
<dbReference type="eggNOG" id="COG1463">
    <property type="taxonomic scope" value="Bacteria"/>
</dbReference>
<dbReference type="PANTHER" id="PTHR33371:SF4">
    <property type="entry name" value="INTERMEMBRANE PHOSPHOLIPID TRANSPORT SYSTEM BINDING PROTEIN MLAD"/>
    <property type="match status" value="1"/>
</dbReference>
<organism evidence="4 5">
    <name type="scientific">Amycolatopsis methanolica 239</name>
    <dbReference type="NCBI Taxonomy" id="1068978"/>
    <lineage>
        <taxon>Bacteria</taxon>
        <taxon>Bacillati</taxon>
        <taxon>Actinomycetota</taxon>
        <taxon>Actinomycetes</taxon>
        <taxon>Pseudonocardiales</taxon>
        <taxon>Pseudonocardiaceae</taxon>
        <taxon>Amycolatopsis</taxon>
        <taxon>Amycolatopsis methanolica group</taxon>
    </lineage>
</organism>
<dbReference type="KEGG" id="amq:AMETH_4575"/>
<evidence type="ECO:0000313" key="4">
    <source>
        <dbReference type="EMBL" id="AIJ24667.1"/>
    </source>
</evidence>
<evidence type="ECO:0000259" key="3">
    <source>
        <dbReference type="Pfam" id="PF11887"/>
    </source>
</evidence>
<dbReference type="RefSeq" id="WP_017983492.1">
    <property type="nucleotide sequence ID" value="NZ_AQUL01000001.1"/>
</dbReference>
<sequence length="418" mass="43216">MRLVRWSRARALAPKLLTTAVVLGLVAAGVMLWVTGGRVTATAVFPSATSLYTGDDVRILGLKVGQVDEVVPGPDGVRVRFHYDAEHQVPADAKAVIVAPALVASRYVELTPAYTGGPVLADEATIPVERTAVPVEFDQIKDELNKLATALGPDGANSSGALTRLLDTGATYQGQGQTFHDTITQVNEAIRTLSDGRGDLFGTVRNLAVFVSALRASDEQITQFTSRLDTVAGTLNDNGDEFAAALTKLDGAATQVRTFLENNRSLLDSSTDQLTEVLGVVAGERDALAQALHVAPTVLANAYNIYDPLAGSFTGALQFANLQNPAQFVCSGIGAAAATTPVQAGQLCEQTLGPLLNLLQMTYPPVGANPLVRPGTPGSGTVRPTGPGTPAGPGAPAQPAAPAPAKTLGGLLGVQETP</sequence>
<name>A0A076N3Z6_AMYME</name>
<dbReference type="EMBL" id="CP009110">
    <property type="protein sequence ID" value="AIJ24667.1"/>
    <property type="molecule type" value="Genomic_DNA"/>
</dbReference>
<evidence type="ECO:0000259" key="2">
    <source>
        <dbReference type="Pfam" id="PF02470"/>
    </source>
</evidence>
<keyword evidence="5" id="KW-1185">Reference proteome</keyword>
<dbReference type="InterPro" id="IPR052336">
    <property type="entry name" value="MlaD_Phospholipid_Transporter"/>
</dbReference>
<dbReference type="NCBIfam" id="TIGR00996">
    <property type="entry name" value="Mtu_fam_mce"/>
    <property type="match status" value="1"/>
</dbReference>
<dbReference type="Pfam" id="PF11887">
    <property type="entry name" value="Mce4_CUP1"/>
    <property type="match status" value="1"/>
</dbReference>
<dbReference type="InterPro" id="IPR003399">
    <property type="entry name" value="Mce/MlaD"/>
</dbReference>
<protein>
    <submittedName>
        <fullName evidence="4">MCE family protein</fullName>
    </submittedName>
</protein>
<dbReference type="PATRIC" id="fig|1068978.7.peg.4910"/>
<accession>A0A076N3Z6</accession>
<dbReference type="Proteomes" id="UP000062973">
    <property type="component" value="Chromosome"/>
</dbReference>
<feature type="region of interest" description="Disordered" evidence="1">
    <location>
        <begin position="369"/>
        <end position="418"/>
    </location>
</feature>
<dbReference type="GO" id="GO:0005576">
    <property type="term" value="C:extracellular region"/>
    <property type="evidence" value="ECO:0007669"/>
    <property type="project" value="TreeGrafter"/>
</dbReference>
<feature type="domain" description="Mce/MlaD" evidence="2">
    <location>
        <begin position="39"/>
        <end position="112"/>
    </location>
</feature>
<feature type="domain" description="Mammalian cell entry C-terminal" evidence="3">
    <location>
        <begin position="120"/>
        <end position="295"/>
    </location>
</feature>
<dbReference type="InterPro" id="IPR024516">
    <property type="entry name" value="Mce_C"/>
</dbReference>
<feature type="compositionally biased region" description="Low complexity" evidence="1">
    <location>
        <begin position="374"/>
        <end position="405"/>
    </location>
</feature>
<gene>
    <name evidence="4" type="ORF">AMETH_4575</name>
</gene>
<dbReference type="AlphaFoldDB" id="A0A076N3Z6"/>
<dbReference type="HOGENOM" id="CLU_044068_0_1_11"/>
<dbReference type="STRING" id="1068978.AMETH_4575"/>
<evidence type="ECO:0000313" key="5">
    <source>
        <dbReference type="Proteomes" id="UP000062973"/>
    </source>
</evidence>
<dbReference type="PANTHER" id="PTHR33371">
    <property type="entry name" value="INTERMEMBRANE PHOSPHOLIPID TRANSPORT SYSTEM BINDING PROTEIN MLAD-RELATED"/>
    <property type="match status" value="1"/>
</dbReference>
<dbReference type="InterPro" id="IPR005693">
    <property type="entry name" value="Mce"/>
</dbReference>
<dbReference type="Pfam" id="PF02470">
    <property type="entry name" value="MlaD"/>
    <property type="match status" value="1"/>
</dbReference>
<dbReference type="OrthoDB" id="4516955at2"/>
<evidence type="ECO:0000256" key="1">
    <source>
        <dbReference type="SAM" id="MobiDB-lite"/>
    </source>
</evidence>